<dbReference type="Proteomes" id="UP000837803">
    <property type="component" value="Unassembled WGS sequence"/>
</dbReference>
<name>A0ABN8FEM0_9BACT</name>
<comment type="caution">
    <text evidence="2">The sequence shown here is derived from an EMBL/GenBank/DDBJ whole genome shotgun (WGS) entry which is preliminary data.</text>
</comment>
<evidence type="ECO:0000256" key="1">
    <source>
        <dbReference type="SAM" id="MobiDB-lite"/>
    </source>
</evidence>
<feature type="compositionally biased region" description="Basic residues" evidence="1">
    <location>
        <begin position="73"/>
        <end position="89"/>
    </location>
</feature>
<evidence type="ECO:0000313" key="2">
    <source>
        <dbReference type="EMBL" id="CAH1002680.1"/>
    </source>
</evidence>
<gene>
    <name evidence="2" type="ORF">LEM8419_03552</name>
</gene>
<protein>
    <submittedName>
        <fullName evidence="2">Uncharacterized protein</fullName>
    </submittedName>
</protein>
<accession>A0ABN8FEM0</accession>
<dbReference type="RefSeq" id="WP_238752503.1">
    <property type="nucleotide sequence ID" value="NZ_CAKLPZ010000007.1"/>
</dbReference>
<organism evidence="2 3">
    <name type="scientific">Neolewinella maritima</name>
    <dbReference type="NCBI Taxonomy" id="1383882"/>
    <lineage>
        <taxon>Bacteria</taxon>
        <taxon>Pseudomonadati</taxon>
        <taxon>Bacteroidota</taxon>
        <taxon>Saprospiria</taxon>
        <taxon>Saprospirales</taxon>
        <taxon>Lewinellaceae</taxon>
        <taxon>Neolewinella</taxon>
    </lineage>
</organism>
<feature type="region of interest" description="Disordered" evidence="1">
    <location>
        <begin position="30"/>
        <end position="89"/>
    </location>
</feature>
<proteinExistence type="predicted"/>
<dbReference type="EMBL" id="CAKLPZ010000007">
    <property type="protein sequence ID" value="CAH1002680.1"/>
    <property type="molecule type" value="Genomic_DNA"/>
</dbReference>
<sequence length="89" mass="9890">MLLLDEQSGKAIEGLTESYMQMLARANPARYQLAEEEKPKQAATKKATKEDPPADPEPTPADTQDAPEDKPAPKKRGRRPNRTKTTKSE</sequence>
<reference evidence="2" key="1">
    <citation type="submission" date="2021-12" db="EMBL/GenBank/DDBJ databases">
        <authorList>
            <person name="Rodrigo-Torres L."/>
            <person name="Arahal R. D."/>
            <person name="Lucena T."/>
        </authorList>
    </citation>
    <scope>NUCLEOTIDE SEQUENCE</scope>
    <source>
        <strain evidence="2">CECT 8419</strain>
    </source>
</reference>
<keyword evidence="3" id="KW-1185">Reference proteome</keyword>
<evidence type="ECO:0000313" key="3">
    <source>
        <dbReference type="Proteomes" id="UP000837803"/>
    </source>
</evidence>